<comment type="caution">
    <text evidence="2">The sequence shown here is derived from an EMBL/GenBank/DDBJ whole genome shotgun (WGS) entry which is preliminary data.</text>
</comment>
<organism evidence="2 3">
    <name type="scientific">Dunaliella salina</name>
    <name type="common">Green alga</name>
    <name type="synonym">Protococcus salinus</name>
    <dbReference type="NCBI Taxonomy" id="3046"/>
    <lineage>
        <taxon>Eukaryota</taxon>
        <taxon>Viridiplantae</taxon>
        <taxon>Chlorophyta</taxon>
        <taxon>core chlorophytes</taxon>
        <taxon>Chlorophyceae</taxon>
        <taxon>CS clade</taxon>
        <taxon>Chlamydomonadales</taxon>
        <taxon>Dunaliellaceae</taxon>
        <taxon>Dunaliella</taxon>
    </lineage>
</organism>
<feature type="compositionally biased region" description="Pro residues" evidence="1">
    <location>
        <begin position="43"/>
        <end position="57"/>
    </location>
</feature>
<evidence type="ECO:0000313" key="3">
    <source>
        <dbReference type="Proteomes" id="UP000815325"/>
    </source>
</evidence>
<feature type="compositionally biased region" description="Pro residues" evidence="1">
    <location>
        <begin position="1"/>
        <end position="13"/>
    </location>
</feature>
<feature type="region of interest" description="Disordered" evidence="1">
    <location>
        <begin position="1"/>
        <end position="236"/>
    </location>
</feature>
<dbReference type="Proteomes" id="UP000815325">
    <property type="component" value="Unassembled WGS sequence"/>
</dbReference>
<reference evidence="2" key="1">
    <citation type="submission" date="2017-08" db="EMBL/GenBank/DDBJ databases">
        <authorList>
            <person name="Polle J.E."/>
            <person name="Barry K."/>
            <person name="Cushman J."/>
            <person name="Schmutz J."/>
            <person name="Tran D."/>
            <person name="Hathwaick L.T."/>
            <person name="Yim W.C."/>
            <person name="Jenkins J."/>
            <person name="Mckie-Krisberg Z.M."/>
            <person name="Prochnik S."/>
            <person name="Lindquist E."/>
            <person name="Dockter R.B."/>
            <person name="Adam C."/>
            <person name="Molina H."/>
            <person name="Bunkerborg J."/>
            <person name="Jin E."/>
            <person name="Buchheim M."/>
            <person name="Magnuson J."/>
        </authorList>
    </citation>
    <scope>NUCLEOTIDE SEQUENCE</scope>
    <source>
        <strain evidence="2">CCAP 19/18</strain>
    </source>
</reference>
<keyword evidence="3" id="KW-1185">Reference proteome</keyword>
<protein>
    <submittedName>
        <fullName evidence="2">Uncharacterized protein</fullName>
    </submittedName>
</protein>
<name>A0ABQ7FV89_DUNSA</name>
<evidence type="ECO:0000256" key="1">
    <source>
        <dbReference type="SAM" id="MobiDB-lite"/>
    </source>
</evidence>
<proteinExistence type="predicted"/>
<sequence length="236" mass="22426">TPAPAPAAKPPTPASQKPRHTGASDSWDLDADDMLPDESEAPAAPPAAPSRGPPPAASPRGGVAAAGGGGGGAGGGGGGGAEGRPGRGGGLGAAPYQSLSIRPPLSPVAEGDSEAGPSPPLSTGPVPGVQTFQKSKSAVDRPSPQGLLGGQSLLPQPGVFRSQESAAPTPSGTGAGAEKKEEGEVGMGGYMPSFASGQARAKSPLAGRRAGGGMLGAGATAPDGEGSLENEASHVA</sequence>
<feature type="compositionally biased region" description="Acidic residues" evidence="1">
    <location>
        <begin position="27"/>
        <end position="40"/>
    </location>
</feature>
<accession>A0ABQ7FV89</accession>
<dbReference type="EMBL" id="MU071060">
    <property type="protein sequence ID" value="KAF5826303.1"/>
    <property type="molecule type" value="Genomic_DNA"/>
</dbReference>
<feature type="non-terminal residue" evidence="2">
    <location>
        <position position="1"/>
    </location>
</feature>
<feature type="compositionally biased region" description="Gly residues" evidence="1">
    <location>
        <begin position="64"/>
        <end position="92"/>
    </location>
</feature>
<evidence type="ECO:0000313" key="2">
    <source>
        <dbReference type="EMBL" id="KAF5826303.1"/>
    </source>
</evidence>
<feature type="compositionally biased region" description="Low complexity" evidence="1">
    <location>
        <begin position="142"/>
        <end position="158"/>
    </location>
</feature>
<gene>
    <name evidence="2" type="ORF">DUNSADRAFT_3681</name>
</gene>